<dbReference type="KEGG" id="npv:OHM77_00980"/>
<dbReference type="REBASE" id="965942">
    <property type="entry name" value="S.NpeMAG1ORF985P"/>
</dbReference>
<dbReference type="EMBL" id="CP107246">
    <property type="protein sequence ID" value="WIM05896.1"/>
    <property type="molecule type" value="Genomic_DNA"/>
</dbReference>
<gene>
    <name evidence="3" type="ORF">OHM77_00980</name>
</gene>
<organism evidence="3">
    <name type="scientific">Candidatus Nitricoxidivorans perseverans</name>
    <dbReference type="NCBI Taxonomy" id="2975601"/>
    <lineage>
        <taxon>Bacteria</taxon>
        <taxon>Pseudomonadati</taxon>
        <taxon>Pseudomonadota</taxon>
        <taxon>Betaproteobacteria</taxon>
        <taxon>Nitrosomonadales</taxon>
        <taxon>Sterolibacteriaceae</taxon>
        <taxon>Candidatus Nitricoxidivorans</taxon>
    </lineage>
</organism>
<evidence type="ECO:0008006" key="4">
    <source>
        <dbReference type="Google" id="ProtNLM"/>
    </source>
</evidence>
<protein>
    <recommendedName>
        <fullName evidence="4">Restriction endonuclease subunit S</fullName>
    </recommendedName>
</protein>
<dbReference type="GO" id="GO:0009307">
    <property type="term" value="P:DNA restriction-modification system"/>
    <property type="evidence" value="ECO:0007669"/>
    <property type="project" value="UniProtKB-KW"/>
</dbReference>
<dbReference type="InterPro" id="IPR044946">
    <property type="entry name" value="Restrct_endonuc_typeI_TRD_sf"/>
</dbReference>
<proteinExistence type="predicted"/>
<evidence type="ECO:0000313" key="3">
    <source>
        <dbReference type="EMBL" id="WIM05896.1"/>
    </source>
</evidence>
<reference evidence="3" key="1">
    <citation type="journal article" date="2023" name="Nat. Microbiol.">
        <title>Enrichment and characterization of a nitric oxide-reducing microbial community in a continuous bioreactor.</title>
        <authorList>
            <person name="Garrido-Amador P."/>
            <person name="Stortenbeker N."/>
            <person name="Wessels H.J.C.T."/>
            <person name="Speth D.R."/>
            <person name="Garcia-Heredia I."/>
            <person name="Kartal B."/>
        </authorList>
    </citation>
    <scope>NUCLEOTIDE SEQUENCE</scope>
    <source>
        <strain evidence="3">MAG1</strain>
    </source>
</reference>
<accession>A0AA49IZS4</accession>
<dbReference type="Proteomes" id="UP001234916">
    <property type="component" value="Chromosome"/>
</dbReference>
<keyword evidence="2" id="KW-0238">DNA-binding</keyword>
<dbReference type="CDD" id="cd17265">
    <property type="entry name" value="RMtype1_S_Eco4255III-TRD2-CR2_like"/>
    <property type="match status" value="1"/>
</dbReference>
<evidence type="ECO:0000256" key="1">
    <source>
        <dbReference type="ARBA" id="ARBA00022747"/>
    </source>
</evidence>
<dbReference type="GO" id="GO:0003677">
    <property type="term" value="F:DNA binding"/>
    <property type="evidence" value="ECO:0007669"/>
    <property type="project" value="UniProtKB-KW"/>
</dbReference>
<dbReference type="PANTHER" id="PTHR30408:SF12">
    <property type="entry name" value="TYPE I RESTRICTION ENZYME MJAVIII SPECIFICITY SUBUNIT"/>
    <property type="match status" value="1"/>
</dbReference>
<dbReference type="AlphaFoldDB" id="A0AA49IZS4"/>
<dbReference type="Gene3D" id="3.90.220.20">
    <property type="entry name" value="DNA methylase specificity domains"/>
    <property type="match status" value="2"/>
</dbReference>
<sequence length="399" mass="45300">MAEKIDSKIPKIRFKGFEDGWLEDQLGERVEFFSGLTYSPRNVQKGVGTLVLRSSNVKNGEIVNADNVYVDPKCVNSKYVEVGDIAVVVRNGSRSLIGKHAQIKNRMDNTVIGAFMTGIHSEFPAFTNALLDTPQFDKEIAKNLGATINQITTGAFRQMMFRFPRRTEQTKIGGYFRELDLLIGLHKRKHDKLVTLKQAMLQKLFPQPGATTPEIRFKGFSGEWGEIEFKQIASRSTQATSEENLPRIEYEDIISGTGRLNKDIFKKPSRKVGIKFERSDVLFGKLRPYLRNWWLAEFGGIAVGDFWVLKPAAATSNLIYCLIQTAAFERIANQSAGSKMPRSDWNLVSNSLLRIPINIEEQQIIGHYFRTLDELISKHATQLQKLQQLKFACLEKMFV</sequence>
<keyword evidence="1" id="KW-0680">Restriction system</keyword>
<name>A0AA49IZS4_9PROT</name>
<dbReference type="SUPFAM" id="SSF116734">
    <property type="entry name" value="DNA methylase specificity domain"/>
    <property type="match status" value="2"/>
</dbReference>
<evidence type="ECO:0000256" key="2">
    <source>
        <dbReference type="ARBA" id="ARBA00023125"/>
    </source>
</evidence>
<dbReference type="PANTHER" id="PTHR30408">
    <property type="entry name" value="TYPE-1 RESTRICTION ENZYME ECOKI SPECIFICITY PROTEIN"/>
    <property type="match status" value="1"/>
</dbReference>
<dbReference type="InterPro" id="IPR052021">
    <property type="entry name" value="Type-I_RS_S_subunit"/>
</dbReference>